<keyword evidence="2" id="KW-1185">Reference proteome</keyword>
<sequence length="209" mass="23903">MQTPPPPAKVCFSSDVRNMDAWAKRTGIPLTTAEALGTNYARAHRWLMSLKEQLVREHGWKDVVPGDPRMLFTVECESPWRGPGGLPLSPKLRLQLPTNATSFFSPERRVQWQMVFHSDIFATQRKLVAPLSDMLNIIQCLLTGMVVLMHEEQVAQSVYRTSRGLPSAEWVNINQQTLINIFGRAQFNQLWRACNDQTIAYKLDVEPRR</sequence>
<organism evidence="1 2">
    <name type="scientific">Piloderma croceum (strain F 1598)</name>
    <dbReference type="NCBI Taxonomy" id="765440"/>
    <lineage>
        <taxon>Eukaryota</taxon>
        <taxon>Fungi</taxon>
        <taxon>Dikarya</taxon>
        <taxon>Basidiomycota</taxon>
        <taxon>Agaricomycotina</taxon>
        <taxon>Agaricomycetes</taxon>
        <taxon>Agaricomycetidae</taxon>
        <taxon>Atheliales</taxon>
        <taxon>Atheliaceae</taxon>
        <taxon>Piloderma</taxon>
    </lineage>
</organism>
<dbReference type="HOGENOM" id="CLU_096587_0_0_1"/>
<dbReference type="AlphaFoldDB" id="A0A0C3G5D8"/>
<protein>
    <submittedName>
        <fullName evidence="1">Uncharacterized protein</fullName>
    </submittedName>
</protein>
<evidence type="ECO:0000313" key="1">
    <source>
        <dbReference type="EMBL" id="KIM87039.1"/>
    </source>
</evidence>
<gene>
    <name evidence="1" type="ORF">PILCRDRAFT_815478</name>
</gene>
<dbReference type="STRING" id="765440.A0A0C3G5D8"/>
<reference evidence="2" key="2">
    <citation type="submission" date="2015-01" db="EMBL/GenBank/DDBJ databases">
        <title>Evolutionary Origins and Diversification of the Mycorrhizal Mutualists.</title>
        <authorList>
            <consortium name="DOE Joint Genome Institute"/>
            <consortium name="Mycorrhizal Genomics Consortium"/>
            <person name="Kohler A."/>
            <person name="Kuo A."/>
            <person name="Nagy L.G."/>
            <person name="Floudas D."/>
            <person name="Copeland A."/>
            <person name="Barry K.W."/>
            <person name="Cichocki N."/>
            <person name="Veneault-Fourrey C."/>
            <person name="LaButti K."/>
            <person name="Lindquist E.A."/>
            <person name="Lipzen A."/>
            <person name="Lundell T."/>
            <person name="Morin E."/>
            <person name="Murat C."/>
            <person name="Riley R."/>
            <person name="Ohm R."/>
            <person name="Sun H."/>
            <person name="Tunlid A."/>
            <person name="Henrissat B."/>
            <person name="Grigoriev I.V."/>
            <person name="Hibbett D.S."/>
            <person name="Martin F."/>
        </authorList>
    </citation>
    <scope>NUCLEOTIDE SEQUENCE [LARGE SCALE GENOMIC DNA]</scope>
    <source>
        <strain evidence="2">F 1598</strain>
    </source>
</reference>
<dbReference type="OrthoDB" id="3209743at2759"/>
<dbReference type="EMBL" id="KN832980">
    <property type="protein sequence ID" value="KIM87039.1"/>
    <property type="molecule type" value="Genomic_DNA"/>
</dbReference>
<evidence type="ECO:0000313" key="2">
    <source>
        <dbReference type="Proteomes" id="UP000054166"/>
    </source>
</evidence>
<proteinExistence type="predicted"/>
<reference evidence="1 2" key="1">
    <citation type="submission" date="2014-04" db="EMBL/GenBank/DDBJ databases">
        <authorList>
            <consortium name="DOE Joint Genome Institute"/>
            <person name="Kuo A."/>
            <person name="Tarkka M."/>
            <person name="Buscot F."/>
            <person name="Kohler A."/>
            <person name="Nagy L.G."/>
            <person name="Floudas D."/>
            <person name="Copeland A."/>
            <person name="Barry K.W."/>
            <person name="Cichocki N."/>
            <person name="Veneault-Fourrey C."/>
            <person name="LaButti K."/>
            <person name="Lindquist E.A."/>
            <person name="Lipzen A."/>
            <person name="Lundell T."/>
            <person name="Morin E."/>
            <person name="Murat C."/>
            <person name="Sun H."/>
            <person name="Tunlid A."/>
            <person name="Henrissat B."/>
            <person name="Grigoriev I.V."/>
            <person name="Hibbett D.S."/>
            <person name="Martin F."/>
            <person name="Nordberg H.P."/>
            <person name="Cantor M.N."/>
            <person name="Hua S.X."/>
        </authorList>
    </citation>
    <scope>NUCLEOTIDE SEQUENCE [LARGE SCALE GENOMIC DNA]</scope>
    <source>
        <strain evidence="1 2">F 1598</strain>
    </source>
</reference>
<name>A0A0C3G5D8_PILCF</name>
<dbReference type="Proteomes" id="UP000054166">
    <property type="component" value="Unassembled WGS sequence"/>
</dbReference>
<dbReference type="InParanoid" id="A0A0C3G5D8"/>
<accession>A0A0C3G5D8</accession>